<evidence type="ECO:0000313" key="10">
    <source>
        <dbReference type="Proteomes" id="UP000620327"/>
    </source>
</evidence>
<feature type="binding site" evidence="7">
    <location>
        <position position="121"/>
    </location>
    <ligand>
        <name>Zn(2+)</name>
        <dbReference type="ChEBI" id="CHEBI:29105"/>
    </ligand>
</feature>
<evidence type="ECO:0000256" key="8">
    <source>
        <dbReference type="PIRSR" id="PIRSR602481-2"/>
    </source>
</evidence>
<dbReference type="InterPro" id="IPR036388">
    <property type="entry name" value="WH-like_DNA-bd_sf"/>
</dbReference>
<feature type="binding site" evidence="7">
    <location>
        <position position="124"/>
    </location>
    <ligand>
        <name>Zn(2+)</name>
        <dbReference type="ChEBI" id="CHEBI:29105"/>
    </ligand>
</feature>
<dbReference type="GO" id="GO:0003700">
    <property type="term" value="F:DNA-binding transcription factor activity"/>
    <property type="evidence" value="ECO:0007669"/>
    <property type="project" value="InterPro"/>
</dbReference>
<comment type="cofactor">
    <cofactor evidence="8">
        <name>Mn(2+)</name>
        <dbReference type="ChEBI" id="CHEBI:29035"/>
    </cofactor>
    <cofactor evidence="8">
        <name>Fe(2+)</name>
        <dbReference type="ChEBI" id="CHEBI:29033"/>
    </cofactor>
    <text evidence="8">Binds 1 Mn(2+) or Fe(2+) ion per subunit.</text>
</comment>
<feature type="binding site" evidence="8">
    <location>
        <position position="113"/>
    </location>
    <ligand>
        <name>Fe cation</name>
        <dbReference type="ChEBI" id="CHEBI:24875"/>
    </ligand>
</feature>
<evidence type="ECO:0000256" key="4">
    <source>
        <dbReference type="ARBA" id="ARBA00023015"/>
    </source>
</evidence>
<evidence type="ECO:0000256" key="5">
    <source>
        <dbReference type="ARBA" id="ARBA00023125"/>
    </source>
</evidence>
<dbReference type="InterPro" id="IPR036390">
    <property type="entry name" value="WH_DNA-bd_sf"/>
</dbReference>
<dbReference type="PANTHER" id="PTHR33202:SF7">
    <property type="entry name" value="FERRIC UPTAKE REGULATION PROTEIN"/>
    <property type="match status" value="1"/>
</dbReference>
<evidence type="ECO:0000256" key="2">
    <source>
        <dbReference type="ARBA" id="ARBA00022491"/>
    </source>
</evidence>
<evidence type="ECO:0000256" key="1">
    <source>
        <dbReference type="ARBA" id="ARBA00007957"/>
    </source>
</evidence>
<dbReference type="EMBL" id="JACOQI010000007">
    <property type="protein sequence ID" value="MBC5770407.1"/>
    <property type="molecule type" value="Genomic_DNA"/>
</dbReference>
<gene>
    <name evidence="9" type="ORF">H8Z83_08755</name>
</gene>
<comment type="similarity">
    <text evidence="1">Belongs to the Fur family.</text>
</comment>
<organism evidence="9 10">
    <name type="scientific">Dysosmobacter segnis</name>
    <dbReference type="NCBI Taxonomy" id="2763042"/>
    <lineage>
        <taxon>Bacteria</taxon>
        <taxon>Bacillati</taxon>
        <taxon>Bacillota</taxon>
        <taxon>Clostridia</taxon>
        <taxon>Eubacteriales</taxon>
        <taxon>Oscillospiraceae</taxon>
        <taxon>Dysosmobacter</taxon>
    </lineage>
</organism>
<keyword evidence="10" id="KW-1185">Reference proteome</keyword>
<dbReference type="InterPro" id="IPR043135">
    <property type="entry name" value="Fur_C"/>
</dbReference>
<evidence type="ECO:0000256" key="3">
    <source>
        <dbReference type="ARBA" id="ARBA00022833"/>
    </source>
</evidence>
<dbReference type="GO" id="GO:0045892">
    <property type="term" value="P:negative regulation of DNA-templated transcription"/>
    <property type="evidence" value="ECO:0007669"/>
    <property type="project" value="TreeGrafter"/>
</dbReference>
<dbReference type="InterPro" id="IPR002481">
    <property type="entry name" value="FUR"/>
</dbReference>
<dbReference type="Proteomes" id="UP000620327">
    <property type="component" value="Unassembled WGS sequence"/>
</dbReference>
<feature type="binding site" evidence="7">
    <location>
        <position position="81"/>
    </location>
    <ligand>
        <name>Zn(2+)</name>
        <dbReference type="ChEBI" id="CHEBI:29105"/>
    </ligand>
</feature>
<evidence type="ECO:0000256" key="6">
    <source>
        <dbReference type="ARBA" id="ARBA00023163"/>
    </source>
</evidence>
<keyword evidence="8" id="KW-0408">Iron</keyword>
<dbReference type="Pfam" id="PF01475">
    <property type="entry name" value="FUR"/>
    <property type="match status" value="1"/>
</dbReference>
<keyword evidence="7" id="KW-0479">Metal-binding</keyword>
<dbReference type="GO" id="GO:0000976">
    <property type="term" value="F:transcription cis-regulatory region binding"/>
    <property type="evidence" value="ECO:0007669"/>
    <property type="project" value="TreeGrafter"/>
</dbReference>
<dbReference type="CDD" id="cd07153">
    <property type="entry name" value="Fur_like"/>
    <property type="match status" value="1"/>
</dbReference>
<reference evidence="9" key="1">
    <citation type="submission" date="2020-08" db="EMBL/GenBank/DDBJ databases">
        <title>Genome public.</title>
        <authorList>
            <person name="Liu C."/>
            <person name="Sun Q."/>
        </authorList>
    </citation>
    <scope>NUCLEOTIDE SEQUENCE</scope>
    <source>
        <strain evidence="9">BX15</strain>
    </source>
</reference>
<proteinExistence type="inferred from homology"/>
<protein>
    <submittedName>
        <fullName evidence="9">Transcriptional repressor</fullName>
    </submittedName>
</protein>
<comment type="cofactor">
    <cofactor evidence="7">
        <name>Zn(2+)</name>
        <dbReference type="ChEBI" id="CHEBI:29105"/>
    </cofactor>
    <text evidence="7">Binds 1 zinc ion per subunit.</text>
</comment>
<keyword evidence="4" id="KW-0805">Transcription regulation</keyword>
<evidence type="ECO:0000313" key="9">
    <source>
        <dbReference type="EMBL" id="MBC5770407.1"/>
    </source>
</evidence>
<dbReference type="Gene3D" id="3.30.1490.190">
    <property type="match status" value="1"/>
</dbReference>
<dbReference type="Gene3D" id="1.10.10.10">
    <property type="entry name" value="Winged helix-like DNA-binding domain superfamily/Winged helix DNA-binding domain"/>
    <property type="match status" value="1"/>
</dbReference>
<keyword evidence="6" id="KW-0804">Transcription</keyword>
<keyword evidence="3 7" id="KW-0862">Zinc</keyword>
<comment type="caution">
    <text evidence="9">The sequence shown here is derived from an EMBL/GenBank/DDBJ whole genome shotgun (WGS) entry which is preliminary data.</text>
</comment>
<keyword evidence="5" id="KW-0238">DNA-binding</keyword>
<dbReference type="GO" id="GO:0008270">
    <property type="term" value="F:zinc ion binding"/>
    <property type="evidence" value="ECO:0007669"/>
    <property type="project" value="TreeGrafter"/>
</dbReference>
<evidence type="ECO:0000256" key="7">
    <source>
        <dbReference type="PIRSR" id="PIRSR602481-1"/>
    </source>
</evidence>
<accession>A0A923SAV5</accession>
<name>A0A923SAV5_9FIRM</name>
<dbReference type="GO" id="GO:1900376">
    <property type="term" value="P:regulation of secondary metabolite biosynthetic process"/>
    <property type="evidence" value="ECO:0007669"/>
    <property type="project" value="TreeGrafter"/>
</dbReference>
<dbReference type="SUPFAM" id="SSF46785">
    <property type="entry name" value="Winged helix' DNA-binding domain"/>
    <property type="match status" value="1"/>
</dbReference>
<keyword evidence="2" id="KW-0678">Repressor</keyword>
<feature type="binding site" evidence="7">
    <location>
        <position position="84"/>
    </location>
    <ligand>
        <name>Zn(2+)</name>
        <dbReference type="ChEBI" id="CHEBI:29105"/>
    </ligand>
</feature>
<dbReference type="PANTHER" id="PTHR33202">
    <property type="entry name" value="ZINC UPTAKE REGULATION PROTEIN"/>
    <property type="match status" value="1"/>
</dbReference>
<sequence>MKQQRNTRQRQLVLDVVRGRRDHPTAEQIYQSVREQDAHVSRGTVYRNLNLLCDNREIYRVVMSNSDRFDLRTDPHYHMHCLVCDSVVDVPYTYDRAYDETLEQETGYRVLCHHMVVEGVCPDCQRSETGSVQ</sequence>
<dbReference type="AlphaFoldDB" id="A0A923SAV5"/>